<protein>
    <submittedName>
        <fullName evidence="1">Uncharacterized protein</fullName>
    </submittedName>
</protein>
<evidence type="ECO:0000313" key="1">
    <source>
        <dbReference type="EMBL" id="CAD0094219.1"/>
    </source>
</evidence>
<sequence length="92" mass="10337">MLESGLTRASFRFVDHHEYFAHNFSHARAQAVSAYDGQVEFTAILKSMMNFNICFFFVEVRALASAFGNVRSFAYIDSKGFRALASVPNTSL</sequence>
<name>A0A9N8JZA2_9PEZI</name>
<dbReference type="EMBL" id="CAIJEN010000014">
    <property type="protein sequence ID" value="CAD0094219.1"/>
    <property type="molecule type" value="Genomic_DNA"/>
</dbReference>
<keyword evidence="2" id="KW-1185">Reference proteome</keyword>
<accession>A0A9N8JZA2</accession>
<gene>
    <name evidence="1" type="ORF">AWRI4619_LOCUS8317</name>
</gene>
<comment type="caution">
    <text evidence="1">The sequence shown here is derived from an EMBL/GenBank/DDBJ whole genome shotgun (WGS) entry which is preliminary data.</text>
</comment>
<dbReference type="Proteomes" id="UP000716446">
    <property type="component" value="Unassembled WGS sequence"/>
</dbReference>
<reference evidence="1" key="1">
    <citation type="submission" date="2020-06" db="EMBL/GenBank/DDBJ databases">
        <authorList>
            <person name="Onetto C."/>
        </authorList>
    </citation>
    <scope>NUCLEOTIDE SEQUENCE</scope>
</reference>
<organism evidence="1 2">
    <name type="scientific">Aureobasidium vineae</name>
    <dbReference type="NCBI Taxonomy" id="2773715"/>
    <lineage>
        <taxon>Eukaryota</taxon>
        <taxon>Fungi</taxon>
        <taxon>Dikarya</taxon>
        <taxon>Ascomycota</taxon>
        <taxon>Pezizomycotina</taxon>
        <taxon>Dothideomycetes</taxon>
        <taxon>Dothideomycetidae</taxon>
        <taxon>Dothideales</taxon>
        <taxon>Saccotheciaceae</taxon>
        <taxon>Aureobasidium</taxon>
    </lineage>
</organism>
<proteinExistence type="predicted"/>
<evidence type="ECO:0000313" key="2">
    <source>
        <dbReference type="Proteomes" id="UP000716446"/>
    </source>
</evidence>
<dbReference type="AlphaFoldDB" id="A0A9N8JZA2"/>